<evidence type="ECO:0000313" key="1">
    <source>
        <dbReference type="EMBL" id="GIX87030.1"/>
    </source>
</evidence>
<accession>A0AAV4NRV7</accession>
<evidence type="ECO:0000313" key="2">
    <source>
        <dbReference type="Proteomes" id="UP001054945"/>
    </source>
</evidence>
<dbReference type="EMBL" id="BPLR01003641">
    <property type="protein sequence ID" value="GIX87030.1"/>
    <property type="molecule type" value="Genomic_DNA"/>
</dbReference>
<proteinExistence type="predicted"/>
<gene>
    <name evidence="1" type="ORF">CEXT_755631</name>
</gene>
<reference evidence="1 2" key="1">
    <citation type="submission" date="2021-06" db="EMBL/GenBank/DDBJ databases">
        <title>Caerostris extrusa draft genome.</title>
        <authorList>
            <person name="Kono N."/>
            <person name="Arakawa K."/>
        </authorList>
    </citation>
    <scope>NUCLEOTIDE SEQUENCE [LARGE SCALE GENOMIC DNA]</scope>
</reference>
<organism evidence="1 2">
    <name type="scientific">Caerostris extrusa</name>
    <name type="common">Bark spider</name>
    <name type="synonym">Caerostris bankana</name>
    <dbReference type="NCBI Taxonomy" id="172846"/>
    <lineage>
        <taxon>Eukaryota</taxon>
        <taxon>Metazoa</taxon>
        <taxon>Ecdysozoa</taxon>
        <taxon>Arthropoda</taxon>
        <taxon>Chelicerata</taxon>
        <taxon>Arachnida</taxon>
        <taxon>Araneae</taxon>
        <taxon>Araneomorphae</taxon>
        <taxon>Entelegynae</taxon>
        <taxon>Araneoidea</taxon>
        <taxon>Araneidae</taxon>
        <taxon>Caerostris</taxon>
    </lineage>
</organism>
<name>A0AAV4NRV7_CAEEX</name>
<comment type="caution">
    <text evidence="1">The sequence shown here is derived from an EMBL/GenBank/DDBJ whole genome shotgun (WGS) entry which is preliminary data.</text>
</comment>
<keyword evidence="2" id="KW-1185">Reference proteome</keyword>
<sequence>MDWRQISLATYHRDCNFVRQSFRVGNLSFIGWAESILSLLHLNCTFEARVSLIEKGHFGWSISRFYRPISRTIGIWNCTANGENSDLLFDRDMLVAVLKKKGKNGLENALYFYVLNLYRDT</sequence>
<protein>
    <submittedName>
        <fullName evidence="1">Uncharacterized protein</fullName>
    </submittedName>
</protein>
<dbReference type="AlphaFoldDB" id="A0AAV4NRV7"/>
<dbReference type="Proteomes" id="UP001054945">
    <property type="component" value="Unassembled WGS sequence"/>
</dbReference>